<name>A0A4R2PTS1_9RHOB</name>
<dbReference type="EMBL" id="SLXP01000012">
    <property type="protein sequence ID" value="TCP39412.1"/>
    <property type="molecule type" value="Genomic_DNA"/>
</dbReference>
<dbReference type="RefSeq" id="WP_425057042.1">
    <property type="nucleotide sequence ID" value="NZ_SLXP01000012.1"/>
</dbReference>
<dbReference type="GO" id="GO:0004803">
    <property type="term" value="F:transposase activity"/>
    <property type="evidence" value="ECO:0007669"/>
    <property type="project" value="InterPro"/>
</dbReference>
<dbReference type="NCBIfam" id="NF033542">
    <property type="entry name" value="transpos_IS110"/>
    <property type="match status" value="1"/>
</dbReference>
<dbReference type="PANTHER" id="PTHR33055">
    <property type="entry name" value="TRANSPOSASE FOR INSERTION SEQUENCE ELEMENT IS1111A"/>
    <property type="match status" value="1"/>
</dbReference>
<evidence type="ECO:0000259" key="1">
    <source>
        <dbReference type="Pfam" id="PF01548"/>
    </source>
</evidence>
<dbReference type="GO" id="GO:0003677">
    <property type="term" value="F:DNA binding"/>
    <property type="evidence" value="ECO:0007669"/>
    <property type="project" value="InterPro"/>
</dbReference>
<dbReference type="Pfam" id="PF01548">
    <property type="entry name" value="DEDD_Tnp_IS110"/>
    <property type="match status" value="1"/>
</dbReference>
<organism evidence="2 3">
    <name type="scientific">Rhodovulum marinum</name>
    <dbReference type="NCBI Taxonomy" id="320662"/>
    <lineage>
        <taxon>Bacteria</taxon>
        <taxon>Pseudomonadati</taxon>
        <taxon>Pseudomonadota</taxon>
        <taxon>Alphaproteobacteria</taxon>
        <taxon>Rhodobacterales</taxon>
        <taxon>Paracoccaceae</taxon>
        <taxon>Rhodovulum</taxon>
    </lineage>
</organism>
<dbReference type="InterPro" id="IPR002525">
    <property type="entry name" value="Transp_IS110-like_N"/>
</dbReference>
<comment type="caution">
    <text evidence="2">The sequence shown here is derived from an EMBL/GenBank/DDBJ whole genome shotgun (WGS) entry which is preliminary data.</text>
</comment>
<protein>
    <submittedName>
        <fullName evidence="2">Transposase</fullName>
    </submittedName>
</protein>
<dbReference type="Proteomes" id="UP000294835">
    <property type="component" value="Unassembled WGS sequence"/>
</dbReference>
<sequence length="222" mass="24703">MIARIGIDIAKNVFHVHGVCPAERQLISRKLRRSQVLAFFGKLEPCLVGMEACATAHYWAREIAALGHEVRLMPPKYVKAYLKRQKNDAADAAAICEAVGRPDMRFVPVKSRDQQAALMLHRARDLLIRQRTMLINAFRAHLAEIGHVAAVGRTGVTELLEVVKADDDRLSPLERETLSHLAGQIGDATARITALEKRILVWHRSSEAWGLMPEGAESYAKA</sequence>
<feature type="domain" description="Transposase IS110-like N-terminal" evidence="1">
    <location>
        <begin position="5"/>
        <end position="145"/>
    </location>
</feature>
<evidence type="ECO:0000313" key="3">
    <source>
        <dbReference type="Proteomes" id="UP000294835"/>
    </source>
</evidence>
<dbReference type="InterPro" id="IPR047650">
    <property type="entry name" value="Transpos_IS110"/>
</dbReference>
<reference evidence="2 3" key="1">
    <citation type="submission" date="2019-03" db="EMBL/GenBank/DDBJ databases">
        <title>Genomic Encyclopedia of Type Strains, Phase IV (KMG-IV): sequencing the most valuable type-strain genomes for metagenomic binning, comparative biology and taxonomic classification.</title>
        <authorList>
            <person name="Goeker M."/>
        </authorList>
    </citation>
    <scope>NUCLEOTIDE SEQUENCE [LARGE SCALE GENOMIC DNA]</scope>
    <source>
        <strain evidence="2 3">DSM 18063</strain>
    </source>
</reference>
<accession>A0A4R2PTS1</accession>
<gene>
    <name evidence="2" type="ORF">EV662_11230</name>
</gene>
<proteinExistence type="predicted"/>
<dbReference type="GO" id="GO:0006313">
    <property type="term" value="P:DNA transposition"/>
    <property type="evidence" value="ECO:0007669"/>
    <property type="project" value="InterPro"/>
</dbReference>
<dbReference type="PANTHER" id="PTHR33055:SF3">
    <property type="entry name" value="PUTATIVE TRANSPOSASE FOR IS117-RELATED"/>
    <property type="match status" value="1"/>
</dbReference>
<dbReference type="AlphaFoldDB" id="A0A4R2PTS1"/>
<keyword evidence="3" id="KW-1185">Reference proteome</keyword>
<evidence type="ECO:0000313" key="2">
    <source>
        <dbReference type="EMBL" id="TCP39412.1"/>
    </source>
</evidence>